<protein>
    <submittedName>
        <fullName evidence="3">Uncharacterized protein</fullName>
    </submittedName>
</protein>
<accession>A0A6B0UNN2</accession>
<organism evidence="3">
    <name type="scientific">Ixodes ricinus</name>
    <name type="common">Common tick</name>
    <name type="synonym">Acarus ricinus</name>
    <dbReference type="NCBI Taxonomy" id="34613"/>
    <lineage>
        <taxon>Eukaryota</taxon>
        <taxon>Metazoa</taxon>
        <taxon>Ecdysozoa</taxon>
        <taxon>Arthropoda</taxon>
        <taxon>Chelicerata</taxon>
        <taxon>Arachnida</taxon>
        <taxon>Acari</taxon>
        <taxon>Parasitiformes</taxon>
        <taxon>Ixodida</taxon>
        <taxon>Ixodoidea</taxon>
        <taxon>Ixodidae</taxon>
        <taxon>Ixodinae</taxon>
        <taxon>Ixodes</taxon>
    </lineage>
</organism>
<name>A0A6B0UNN2_IXORI</name>
<sequence>MLNRMRSAFSLSPRLSMMASSSLLALFLSSSTRSMRFFPKGLISLSTRAMMMSIPLLSCMAMQFWFSWQGPWQYSVRVSNVWFTRSTLCSFMYSPSRPKPPVVLPQRQSRNSSVSDTKL</sequence>
<dbReference type="EMBL" id="GIFC01008915">
    <property type="protein sequence ID" value="MXU90998.1"/>
    <property type="molecule type" value="Transcribed_RNA"/>
</dbReference>
<dbReference type="AlphaFoldDB" id="A0A6B0UNN2"/>
<feature type="transmembrane region" description="Helical" evidence="2">
    <location>
        <begin position="50"/>
        <end position="68"/>
    </location>
</feature>
<keyword evidence="2" id="KW-0812">Transmembrane</keyword>
<proteinExistence type="predicted"/>
<reference evidence="3" key="1">
    <citation type="submission" date="2019-12" db="EMBL/GenBank/DDBJ databases">
        <title>An insight into the sialome of adult female Ixodes ricinus ticks feeding for 6 days.</title>
        <authorList>
            <person name="Perner J."/>
            <person name="Ribeiro J.M.C."/>
        </authorList>
    </citation>
    <scope>NUCLEOTIDE SEQUENCE</scope>
    <source>
        <strain evidence="3">Semi-engorged</strain>
        <tissue evidence="3">Salivary glands</tissue>
    </source>
</reference>
<evidence type="ECO:0000256" key="1">
    <source>
        <dbReference type="SAM" id="MobiDB-lite"/>
    </source>
</evidence>
<feature type="region of interest" description="Disordered" evidence="1">
    <location>
        <begin position="95"/>
        <end position="119"/>
    </location>
</feature>
<keyword evidence="2" id="KW-0472">Membrane</keyword>
<feature type="compositionally biased region" description="Polar residues" evidence="1">
    <location>
        <begin position="106"/>
        <end position="119"/>
    </location>
</feature>
<keyword evidence="2" id="KW-1133">Transmembrane helix</keyword>
<evidence type="ECO:0000256" key="2">
    <source>
        <dbReference type="SAM" id="Phobius"/>
    </source>
</evidence>
<evidence type="ECO:0000313" key="3">
    <source>
        <dbReference type="EMBL" id="MXU90998.1"/>
    </source>
</evidence>